<dbReference type="InterPro" id="IPR007138">
    <property type="entry name" value="ABM_dom"/>
</dbReference>
<feature type="domain" description="ABM" evidence="1">
    <location>
        <begin position="154"/>
        <end position="244"/>
    </location>
</feature>
<dbReference type="PANTHER" id="PTHR33336:SF3">
    <property type="entry name" value="ABM DOMAIN-CONTAINING PROTEIN"/>
    <property type="match status" value="1"/>
</dbReference>
<accession>A0ABX6UW06</accession>
<dbReference type="InterPro" id="IPR050744">
    <property type="entry name" value="AI-2_Isomerase_LsrG"/>
</dbReference>
<evidence type="ECO:0000313" key="3">
    <source>
        <dbReference type="Proteomes" id="UP000663069"/>
    </source>
</evidence>
<dbReference type="EMBL" id="CP063056">
    <property type="protein sequence ID" value="QPB42007.1"/>
    <property type="molecule type" value="Genomic_DNA"/>
</dbReference>
<dbReference type="PROSITE" id="PS51725">
    <property type="entry name" value="ABM"/>
    <property type="match status" value="2"/>
</dbReference>
<dbReference type="SUPFAM" id="SSF54909">
    <property type="entry name" value="Dimeric alpha+beta barrel"/>
    <property type="match status" value="2"/>
</dbReference>
<keyword evidence="3" id="KW-1185">Reference proteome</keyword>
<evidence type="ECO:0000259" key="1">
    <source>
        <dbReference type="PROSITE" id="PS51725"/>
    </source>
</evidence>
<dbReference type="Proteomes" id="UP000663069">
    <property type="component" value="Chromosome"/>
</dbReference>
<dbReference type="Pfam" id="PF03992">
    <property type="entry name" value="ABM"/>
    <property type="match status" value="2"/>
</dbReference>
<dbReference type="Gene3D" id="3.30.70.100">
    <property type="match status" value="1"/>
</dbReference>
<proteinExistence type="predicted"/>
<dbReference type="PANTHER" id="PTHR33336">
    <property type="entry name" value="QUINOL MONOOXYGENASE YGIN-RELATED"/>
    <property type="match status" value="1"/>
</dbReference>
<name>A0ABX6UW06_9PAST</name>
<dbReference type="InterPro" id="IPR011008">
    <property type="entry name" value="Dimeric_a/b-barrel"/>
</dbReference>
<keyword evidence="2" id="KW-0560">Oxidoreductase</keyword>
<evidence type="ECO:0000313" key="2">
    <source>
        <dbReference type="EMBL" id="QPB42007.1"/>
    </source>
</evidence>
<protein>
    <submittedName>
        <fullName evidence="2">Antibiotic biosynthesis monooxygenase</fullName>
    </submittedName>
</protein>
<dbReference type="GO" id="GO:0004497">
    <property type="term" value="F:monooxygenase activity"/>
    <property type="evidence" value="ECO:0007669"/>
    <property type="project" value="UniProtKB-KW"/>
</dbReference>
<gene>
    <name evidence="2" type="ORF">IHV77_08765</name>
</gene>
<reference evidence="2 3" key="1">
    <citation type="submission" date="2020-10" db="EMBL/GenBank/DDBJ databases">
        <title>Genome Sequencing of Rodentibacter spp. strain DSM111151.</title>
        <authorList>
            <person name="Benga L."/>
            <person name="Lautwein T."/>
        </authorList>
    </citation>
    <scope>NUCLEOTIDE SEQUENCE [LARGE SCALE GENOMIC DNA]</scope>
    <source>
        <strain evidence="2 3">DSM 111151</strain>
    </source>
</reference>
<keyword evidence="2" id="KW-0503">Monooxygenase</keyword>
<feature type="domain" description="ABM" evidence="1">
    <location>
        <begin position="47"/>
        <end position="136"/>
    </location>
</feature>
<sequence length="259" mass="29665">MKKLYKIALSDCYTLWHHWQSQRSKSKNFLTALLGLTMAITVNANPIINLFELGIKEGATEKYDAVAEHNITTSIQIEKGTLAMYSVKQKANPNMAYMVEIYADQTAYEAHRNSPQYKAFLQASPEILTDHKKRIVLNAQFLGDKKVQQKVETRTNLVTVEVKPEDNAKFKAIVAAEMAQSLKREEGVIAMYAATTEENPNKWFFFEIYANDAAYENHRNTPHFKDYIQQTGNMLKAKDYVEIQPAFLENQGELNFIQP</sequence>
<organism evidence="2 3">
    <name type="scientific">Rodentibacter haemolyticus</name>
    <dbReference type="NCBI Taxonomy" id="2778911"/>
    <lineage>
        <taxon>Bacteria</taxon>
        <taxon>Pseudomonadati</taxon>
        <taxon>Pseudomonadota</taxon>
        <taxon>Gammaproteobacteria</taxon>
        <taxon>Pasteurellales</taxon>
        <taxon>Pasteurellaceae</taxon>
        <taxon>Rodentibacter</taxon>
    </lineage>
</organism>